<accession>A0A0D0AXW4</accession>
<feature type="transmembrane region" description="Helical" evidence="3">
    <location>
        <begin position="154"/>
        <end position="179"/>
    </location>
</feature>
<feature type="transmembrane region" description="Helical" evidence="3">
    <location>
        <begin position="389"/>
        <end position="410"/>
    </location>
</feature>
<reference evidence="5 6" key="1">
    <citation type="submission" date="2014-04" db="EMBL/GenBank/DDBJ databases">
        <authorList>
            <consortium name="DOE Joint Genome Institute"/>
            <person name="Kuo A."/>
            <person name="Ruytinx J."/>
            <person name="Rineau F."/>
            <person name="Colpaert J."/>
            <person name="Kohler A."/>
            <person name="Nagy L.G."/>
            <person name="Floudas D."/>
            <person name="Copeland A."/>
            <person name="Barry K.W."/>
            <person name="Cichocki N."/>
            <person name="Veneault-Fourrey C."/>
            <person name="LaButti K."/>
            <person name="Lindquist E.A."/>
            <person name="Lipzen A."/>
            <person name="Lundell T."/>
            <person name="Morin E."/>
            <person name="Murat C."/>
            <person name="Sun H."/>
            <person name="Tunlid A."/>
            <person name="Henrissat B."/>
            <person name="Grigoriev I.V."/>
            <person name="Hibbett D.S."/>
            <person name="Martin F."/>
            <person name="Nordberg H.P."/>
            <person name="Cantor M.N."/>
            <person name="Hua S.X."/>
        </authorList>
    </citation>
    <scope>NUCLEOTIDE SEQUENCE [LARGE SCALE GENOMIC DNA]</scope>
    <source>
        <strain evidence="5 6">UH-Slu-Lm8-n1</strain>
    </source>
</reference>
<dbReference type="GO" id="GO:0022857">
    <property type="term" value="F:transmembrane transporter activity"/>
    <property type="evidence" value="ECO:0007669"/>
    <property type="project" value="InterPro"/>
</dbReference>
<organism evidence="5 6">
    <name type="scientific">Suillus luteus UH-Slu-Lm8-n1</name>
    <dbReference type="NCBI Taxonomy" id="930992"/>
    <lineage>
        <taxon>Eukaryota</taxon>
        <taxon>Fungi</taxon>
        <taxon>Dikarya</taxon>
        <taxon>Basidiomycota</taxon>
        <taxon>Agaricomycotina</taxon>
        <taxon>Agaricomycetes</taxon>
        <taxon>Agaricomycetidae</taxon>
        <taxon>Boletales</taxon>
        <taxon>Suillineae</taxon>
        <taxon>Suillaceae</taxon>
        <taxon>Suillus</taxon>
    </lineage>
</organism>
<evidence type="ECO:0000256" key="2">
    <source>
        <dbReference type="ARBA" id="ARBA00006727"/>
    </source>
</evidence>
<feature type="domain" description="Major facilitator superfamily (MFS) profile" evidence="4">
    <location>
        <begin position="264"/>
        <end position="450"/>
    </location>
</feature>
<dbReference type="AlphaFoldDB" id="A0A0D0AXW4"/>
<dbReference type="SUPFAM" id="SSF103473">
    <property type="entry name" value="MFS general substrate transporter"/>
    <property type="match status" value="1"/>
</dbReference>
<keyword evidence="3" id="KW-0812">Transmembrane</keyword>
<proteinExistence type="inferred from homology"/>
<dbReference type="Proteomes" id="UP000054485">
    <property type="component" value="Unassembled WGS sequence"/>
</dbReference>
<evidence type="ECO:0000259" key="4">
    <source>
        <dbReference type="PROSITE" id="PS50850"/>
    </source>
</evidence>
<feature type="transmembrane region" description="Helical" evidence="3">
    <location>
        <begin position="103"/>
        <end position="122"/>
    </location>
</feature>
<protein>
    <recommendedName>
        <fullName evidence="4">Major facilitator superfamily (MFS) profile domain-containing protein</fullName>
    </recommendedName>
</protein>
<dbReference type="InParanoid" id="A0A0D0AXW4"/>
<sequence length="450" mass="47767">MSEESPITLKVLPDTQFVSEALPYHGLKSRTALPEDQETLDEKVSKKPVINPAGAPDGGLTAWLVVFAVNLVLFSTIGIANTWGVFQAYYEENLLRHTSPSNIAWIGSMQYALMYFPALATGRMFDLGYFKIPCFAASCVIVASAFITAECTRFWQLILVQGLSLGVCCGVMVGPALVVISHWFDKKRGLAMSYAAIGGSIGSTVFPAAAQKLIPLIGFQWAMRVIGFILLATLGMANILLKRRLPPVNVRGGLFNLKAFRNTAYAIFCIAGILAFLGLYTVLTYISVSAVAIGVSKNFTFYIIAIANGASTFGRLASGLVADKIGTLNTMAVFTATAGIMTFAWPFARNEPQLIAIATIYGFSSGGFVALFAVAAVAMGDMEDAGRRVGMFMSLAAFGAVAGPPISGAIGTASGGFVDTGFYAGGIIICSAGLLLLARCVHLRRLWGKC</sequence>
<feature type="transmembrane region" description="Helical" evidence="3">
    <location>
        <begin position="299"/>
        <end position="316"/>
    </location>
</feature>
<dbReference type="InterPro" id="IPR020846">
    <property type="entry name" value="MFS_dom"/>
</dbReference>
<dbReference type="InterPro" id="IPR050327">
    <property type="entry name" value="Proton-linked_MCT"/>
</dbReference>
<evidence type="ECO:0000256" key="1">
    <source>
        <dbReference type="ARBA" id="ARBA00004141"/>
    </source>
</evidence>
<feature type="transmembrane region" description="Helical" evidence="3">
    <location>
        <begin position="191"/>
        <end position="209"/>
    </location>
</feature>
<dbReference type="HOGENOM" id="CLU_001265_1_1_1"/>
<dbReference type="PANTHER" id="PTHR11360">
    <property type="entry name" value="MONOCARBOXYLATE TRANSPORTER"/>
    <property type="match status" value="1"/>
</dbReference>
<dbReference type="InterPro" id="IPR011701">
    <property type="entry name" value="MFS"/>
</dbReference>
<keyword evidence="3" id="KW-0472">Membrane</keyword>
<dbReference type="GO" id="GO:0016020">
    <property type="term" value="C:membrane"/>
    <property type="evidence" value="ECO:0007669"/>
    <property type="project" value="UniProtKB-SubCell"/>
</dbReference>
<dbReference type="OrthoDB" id="6509908at2759"/>
<keyword evidence="6" id="KW-1185">Reference proteome</keyword>
<evidence type="ECO:0000256" key="3">
    <source>
        <dbReference type="SAM" id="Phobius"/>
    </source>
</evidence>
<evidence type="ECO:0000313" key="6">
    <source>
        <dbReference type="Proteomes" id="UP000054485"/>
    </source>
</evidence>
<feature type="transmembrane region" description="Helical" evidence="3">
    <location>
        <begin position="328"/>
        <end position="348"/>
    </location>
</feature>
<name>A0A0D0AXW4_9AGAM</name>
<dbReference type="PANTHER" id="PTHR11360:SF234">
    <property type="entry name" value="MFS-TYPE TRANSPORTER DBAD-RELATED"/>
    <property type="match status" value="1"/>
</dbReference>
<feature type="transmembrane region" description="Helical" evidence="3">
    <location>
        <begin position="262"/>
        <end position="287"/>
    </location>
</feature>
<feature type="transmembrane region" description="Helical" evidence="3">
    <location>
        <begin position="354"/>
        <end position="377"/>
    </location>
</feature>
<dbReference type="InterPro" id="IPR036259">
    <property type="entry name" value="MFS_trans_sf"/>
</dbReference>
<dbReference type="PROSITE" id="PS50850">
    <property type="entry name" value="MFS"/>
    <property type="match status" value="1"/>
</dbReference>
<feature type="transmembrane region" description="Helical" evidence="3">
    <location>
        <begin position="422"/>
        <end position="441"/>
    </location>
</feature>
<dbReference type="EMBL" id="KN835158">
    <property type="protein sequence ID" value="KIK46496.1"/>
    <property type="molecule type" value="Genomic_DNA"/>
</dbReference>
<feature type="transmembrane region" description="Helical" evidence="3">
    <location>
        <begin position="221"/>
        <end position="241"/>
    </location>
</feature>
<dbReference type="Gene3D" id="1.20.1250.20">
    <property type="entry name" value="MFS general substrate transporter like domains"/>
    <property type="match status" value="2"/>
</dbReference>
<reference evidence="6" key="2">
    <citation type="submission" date="2015-01" db="EMBL/GenBank/DDBJ databases">
        <title>Evolutionary Origins and Diversification of the Mycorrhizal Mutualists.</title>
        <authorList>
            <consortium name="DOE Joint Genome Institute"/>
            <consortium name="Mycorrhizal Genomics Consortium"/>
            <person name="Kohler A."/>
            <person name="Kuo A."/>
            <person name="Nagy L.G."/>
            <person name="Floudas D."/>
            <person name="Copeland A."/>
            <person name="Barry K.W."/>
            <person name="Cichocki N."/>
            <person name="Veneault-Fourrey C."/>
            <person name="LaButti K."/>
            <person name="Lindquist E.A."/>
            <person name="Lipzen A."/>
            <person name="Lundell T."/>
            <person name="Morin E."/>
            <person name="Murat C."/>
            <person name="Riley R."/>
            <person name="Ohm R."/>
            <person name="Sun H."/>
            <person name="Tunlid A."/>
            <person name="Henrissat B."/>
            <person name="Grigoriev I.V."/>
            <person name="Hibbett D.S."/>
            <person name="Martin F."/>
        </authorList>
    </citation>
    <scope>NUCLEOTIDE SEQUENCE [LARGE SCALE GENOMIC DNA]</scope>
    <source>
        <strain evidence="6">UH-Slu-Lm8-n1</strain>
    </source>
</reference>
<comment type="similarity">
    <text evidence="2">Belongs to the major facilitator superfamily. Monocarboxylate porter (TC 2.A.1.13) family.</text>
</comment>
<evidence type="ECO:0000313" key="5">
    <source>
        <dbReference type="EMBL" id="KIK46496.1"/>
    </source>
</evidence>
<keyword evidence="3" id="KW-1133">Transmembrane helix</keyword>
<dbReference type="Pfam" id="PF07690">
    <property type="entry name" value="MFS_1"/>
    <property type="match status" value="1"/>
</dbReference>
<feature type="transmembrane region" description="Helical" evidence="3">
    <location>
        <begin position="129"/>
        <end position="148"/>
    </location>
</feature>
<gene>
    <name evidence="5" type="ORF">CY34DRAFT_800352</name>
</gene>
<comment type="subcellular location">
    <subcellularLocation>
        <location evidence="1">Membrane</location>
        <topology evidence="1">Multi-pass membrane protein</topology>
    </subcellularLocation>
</comment>
<feature type="transmembrane region" description="Helical" evidence="3">
    <location>
        <begin position="60"/>
        <end position="83"/>
    </location>
</feature>
<dbReference type="STRING" id="930992.A0A0D0AXW4"/>